<accession>A0A4C1T722</accession>
<evidence type="ECO:0000313" key="2">
    <source>
        <dbReference type="Proteomes" id="UP000299102"/>
    </source>
</evidence>
<evidence type="ECO:0000313" key="1">
    <source>
        <dbReference type="EMBL" id="GBP09350.1"/>
    </source>
</evidence>
<keyword evidence="1" id="KW-0695">RNA-directed DNA polymerase</keyword>
<keyword evidence="2" id="KW-1185">Reference proteome</keyword>
<dbReference type="EMBL" id="BGZK01000035">
    <property type="protein sequence ID" value="GBP09350.1"/>
    <property type="molecule type" value="Genomic_DNA"/>
</dbReference>
<reference evidence="1 2" key="1">
    <citation type="journal article" date="2019" name="Commun. Biol.">
        <title>The bagworm genome reveals a unique fibroin gene that provides high tensile strength.</title>
        <authorList>
            <person name="Kono N."/>
            <person name="Nakamura H."/>
            <person name="Ohtoshi R."/>
            <person name="Tomita M."/>
            <person name="Numata K."/>
            <person name="Arakawa K."/>
        </authorList>
    </citation>
    <scope>NUCLEOTIDE SEQUENCE [LARGE SCALE GENOMIC DNA]</scope>
</reference>
<organism evidence="1 2">
    <name type="scientific">Eumeta variegata</name>
    <name type="common">Bagworm moth</name>
    <name type="synonym">Eumeta japonica</name>
    <dbReference type="NCBI Taxonomy" id="151549"/>
    <lineage>
        <taxon>Eukaryota</taxon>
        <taxon>Metazoa</taxon>
        <taxon>Ecdysozoa</taxon>
        <taxon>Arthropoda</taxon>
        <taxon>Hexapoda</taxon>
        <taxon>Insecta</taxon>
        <taxon>Pterygota</taxon>
        <taxon>Neoptera</taxon>
        <taxon>Endopterygota</taxon>
        <taxon>Lepidoptera</taxon>
        <taxon>Glossata</taxon>
        <taxon>Ditrysia</taxon>
        <taxon>Tineoidea</taxon>
        <taxon>Psychidae</taxon>
        <taxon>Oiketicinae</taxon>
        <taxon>Eumeta</taxon>
    </lineage>
</organism>
<protein>
    <submittedName>
        <fullName evidence="1">Probable RNA-directed DNA polymerase from transposon BS</fullName>
    </submittedName>
</protein>
<dbReference type="OrthoDB" id="416454at2759"/>
<dbReference type="Proteomes" id="UP000299102">
    <property type="component" value="Unassembled WGS sequence"/>
</dbReference>
<sequence length="357" mass="39850">MTSPGTLVIVLVYFPSPKKFLQCNLKTLLALEDAVTLFDDFNCKIPRCGFPTTNYNGDKLNQIEDRPNFEIIAPSTSTYYPDIATNTPSTLYSALTKRIVPLTNHVRKVVEKSGKEVPASSDRRNLPADVLELTRAKNASLRRASACPTAEHRSRTQALQRRVKARVEKVLNKNWSNFMEDVTPSHKAFWKVTKTLKTDGFIPIPPLKKPDNSIALDDVEIAECLTDSIESQCSHASPSHDITHIQYILEEVQNKAPLGPKNDQPLVSLSEVKTLVKSLKTKKTPGLDSNKAIKFFSLPLTSSLATSKLLGLLVAIFNACLRNCYFPPIWKETEVIGIYKRGKPRDLPAAREFSNLT</sequence>
<keyword evidence="1" id="KW-0548">Nucleotidyltransferase</keyword>
<name>A0A4C1T722_EUMVA</name>
<gene>
    <name evidence="1" type="primary">RTase</name>
    <name evidence="1" type="ORF">EVAR_5779_1</name>
</gene>
<proteinExistence type="predicted"/>
<keyword evidence="1" id="KW-0808">Transferase</keyword>
<dbReference type="AlphaFoldDB" id="A0A4C1T722"/>
<comment type="caution">
    <text evidence="1">The sequence shown here is derived from an EMBL/GenBank/DDBJ whole genome shotgun (WGS) entry which is preliminary data.</text>
</comment>
<dbReference type="GO" id="GO:0003964">
    <property type="term" value="F:RNA-directed DNA polymerase activity"/>
    <property type="evidence" value="ECO:0007669"/>
    <property type="project" value="UniProtKB-KW"/>
</dbReference>